<accession>A0A1D8TUI4</accession>
<evidence type="ECO:0000313" key="1">
    <source>
        <dbReference type="EMBL" id="AOX01322.1"/>
    </source>
</evidence>
<protein>
    <recommendedName>
        <fullName evidence="3">Thioredoxin-like fold domain-containing protein</fullName>
    </recommendedName>
</protein>
<dbReference type="Proteomes" id="UP000177870">
    <property type="component" value="Chromosome"/>
</dbReference>
<gene>
    <name evidence="1" type="ORF">BJP34_19455</name>
</gene>
<dbReference type="KEGG" id="mpro:BJP34_19455"/>
<sequence>MKITLVKKINKDGNFCRKCVNVVEKLEKKGLMGRIDQIVVADEREPSSEGLDLAIKHGVEAAPFFIVDHEDGSTQVYSTYVRFFKEILNQKTSEREEVSEIMDRYPELDFI</sequence>
<dbReference type="RefSeq" id="WP_070393765.1">
    <property type="nucleotide sequence ID" value="NZ_CP017599.1"/>
</dbReference>
<name>A0A1D8TUI4_9CYAN</name>
<dbReference type="AlphaFoldDB" id="A0A1D8TUI4"/>
<reference evidence="2" key="1">
    <citation type="submission" date="2016-10" db="EMBL/GenBank/DDBJ databases">
        <title>Comparative genomics uncovers the prolific and rare metabolic potential of the cyanobacterial genus Moorea.</title>
        <authorList>
            <person name="Leao T."/>
            <person name="Castelao G."/>
            <person name="Korobeynikov A."/>
            <person name="Monroe E.A."/>
            <person name="Podell S."/>
            <person name="Glukhov E."/>
            <person name="Allen E."/>
            <person name="Gerwick W.H."/>
            <person name="Gerwick L."/>
        </authorList>
    </citation>
    <scope>NUCLEOTIDE SEQUENCE [LARGE SCALE GENOMIC DNA]</scope>
    <source>
        <strain evidence="2">PAL-8-15-08-1</strain>
    </source>
</reference>
<proteinExistence type="predicted"/>
<dbReference type="STRING" id="1458985.BJP34_19455"/>
<dbReference type="EMBL" id="CP017599">
    <property type="protein sequence ID" value="AOX01322.1"/>
    <property type="molecule type" value="Genomic_DNA"/>
</dbReference>
<organism evidence="1 2">
    <name type="scientific">Moorena producens PAL-8-15-08-1</name>
    <dbReference type="NCBI Taxonomy" id="1458985"/>
    <lineage>
        <taxon>Bacteria</taxon>
        <taxon>Bacillati</taxon>
        <taxon>Cyanobacteriota</taxon>
        <taxon>Cyanophyceae</taxon>
        <taxon>Coleofasciculales</taxon>
        <taxon>Coleofasciculaceae</taxon>
        <taxon>Moorena</taxon>
    </lineage>
</organism>
<evidence type="ECO:0000313" key="2">
    <source>
        <dbReference type="Proteomes" id="UP000177870"/>
    </source>
</evidence>
<dbReference type="OrthoDB" id="6892207at2"/>
<evidence type="ECO:0008006" key="3">
    <source>
        <dbReference type="Google" id="ProtNLM"/>
    </source>
</evidence>